<comment type="similarity">
    <text evidence="1">Belongs to the universal stress protein A family.</text>
</comment>
<evidence type="ECO:0000256" key="2">
    <source>
        <dbReference type="SAM" id="MobiDB-lite"/>
    </source>
</evidence>
<sequence>MSDPLIIRAGAGSDSHDTDSQTGGPASAPPFARITVALDFSPTSLYALNLARTRFPGAQLHLVHVTDARATARADFGGGVMPAGPDPAMLNVLEGADADRLAEVVQEGEETELLVGDPVTGILNAAERWGAELIVVGTHAKGAVEHFLVGSSAEKLVARSPLPVLTVRGPA</sequence>
<keyword evidence="5" id="KW-1185">Reference proteome</keyword>
<gene>
    <name evidence="4" type="ORF">SAMN00790413_00139</name>
</gene>
<accession>A0A1W1V5Z9</accession>
<dbReference type="STRING" id="695939.SAMN00790413_00139"/>
<dbReference type="Proteomes" id="UP000192582">
    <property type="component" value="Unassembled WGS sequence"/>
</dbReference>
<dbReference type="PANTHER" id="PTHR46268:SF6">
    <property type="entry name" value="UNIVERSAL STRESS PROTEIN UP12"/>
    <property type="match status" value="1"/>
</dbReference>
<evidence type="ECO:0000313" key="5">
    <source>
        <dbReference type="Proteomes" id="UP000192582"/>
    </source>
</evidence>
<dbReference type="PRINTS" id="PR01438">
    <property type="entry name" value="UNVRSLSTRESS"/>
</dbReference>
<dbReference type="InterPro" id="IPR014729">
    <property type="entry name" value="Rossmann-like_a/b/a_fold"/>
</dbReference>
<evidence type="ECO:0000256" key="1">
    <source>
        <dbReference type="ARBA" id="ARBA00008791"/>
    </source>
</evidence>
<feature type="domain" description="UspA" evidence="3">
    <location>
        <begin position="31"/>
        <end position="168"/>
    </location>
</feature>
<dbReference type="InterPro" id="IPR006015">
    <property type="entry name" value="Universal_stress_UspA"/>
</dbReference>
<name>A0A1W1V5Z9_9DEIO</name>
<evidence type="ECO:0000313" key="4">
    <source>
        <dbReference type="EMBL" id="SMB88685.1"/>
    </source>
</evidence>
<dbReference type="CDD" id="cd00293">
    <property type="entry name" value="USP-like"/>
    <property type="match status" value="1"/>
</dbReference>
<organism evidence="4 5">
    <name type="scientific">Deinococcus hopiensis KR-140</name>
    <dbReference type="NCBI Taxonomy" id="695939"/>
    <lineage>
        <taxon>Bacteria</taxon>
        <taxon>Thermotogati</taxon>
        <taxon>Deinococcota</taxon>
        <taxon>Deinococci</taxon>
        <taxon>Deinococcales</taxon>
        <taxon>Deinococcaceae</taxon>
        <taxon>Deinococcus</taxon>
    </lineage>
</organism>
<dbReference type="AlphaFoldDB" id="A0A1W1V5Z9"/>
<proteinExistence type="inferred from homology"/>
<dbReference type="Gene3D" id="3.40.50.620">
    <property type="entry name" value="HUPs"/>
    <property type="match status" value="1"/>
</dbReference>
<dbReference type="InterPro" id="IPR006016">
    <property type="entry name" value="UspA"/>
</dbReference>
<dbReference type="SUPFAM" id="SSF52402">
    <property type="entry name" value="Adenine nucleotide alpha hydrolases-like"/>
    <property type="match status" value="1"/>
</dbReference>
<dbReference type="OrthoDB" id="9792500at2"/>
<evidence type="ECO:0000259" key="3">
    <source>
        <dbReference type="Pfam" id="PF00582"/>
    </source>
</evidence>
<dbReference type="EMBL" id="FWWU01000009">
    <property type="protein sequence ID" value="SMB88685.1"/>
    <property type="molecule type" value="Genomic_DNA"/>
</dbReference>
<reference evidence="4 5" key="1">
    <citation type="submission" date="2017-04" db="EMBL/GenBank/DDBJ databases">
        <authorList>
            <person name="Afonso C.L."/>
            <person name="Miller P.J."/>
            <person name="Scott M.A."/>
            <person name="Spackman E."/>
            <person name="Goraichik I."/>
            <person name="Dimitrov K.M."/>
            <person name="Suarez D.L."/>
            <person name="Swayne D.E."/>
        </authorList>
    </citation>
    <scope>NUCLEOTIDE SEQUENCE [LARGE SCALE GENOMIC DNA]</scope>
    <source>
        <strain evidence="4 5">KR-140</strain>
    </source>
</reference>
<dbReference type="Pfam" id="PF00582">
    <property type="entry name" value="Usp"/>
    <property type="match status" value="1"/>
</dbReference>
<protein>
    <submittedName>
        <fullName evidence="4">Nucleotide-binding universal stress protein, UspA family</fullName>
    </submittedName>
</protein>
<feature type="region of interest" description="Disordered" evidence="2">
    <location>
        <begin position="9"/>
        <end position="28"/>
    </location>
</feature>
<dbReference type="RefSeq" id="WP_084047865.1">
    <property type="nucleotide sequence ID" value="NZ_FWWU01000009.1"/>
</dbReference>
<dbReference type="PANTHER" id="PTHR46268">
    <property type="entry name" value="STRESS RESPONSE PROTEIN NHAX"/>
    <property type="match status" value="1"/>
</dbReference>